<feature type="domain" description="DUF4136" evidence="2">
    <location>
        <begin position="23"/>
        <end position="173"/>
    </location>
</feature>
<name>A0A4Q7NXZ9_9FLAO</name>
<evidence type="ECO:0000256" key="1">
    <source>
        <dbReference type="SAM" id="SignalP"/>
    </source>
</evidence>
<dbReference type="AlphaFoldDB" id="A0A4Q7NXZ9"/>
<dbReference type="RefSeq" id="WP_130287345.1">
    <property type="nucleotide sequence ID" value="NZ_SGXE01000004.1"/>
</dbReference>
<dbReference type="Pfam" id="PF13590">
    <property type="entry name" value="DUF4136"/>
    <property type="match status" value="1"/>
</dbReference>
<dbReference type="Gene3D" id="3.30.160.670">
    <property type="match status" value="1"/>
</dbReference>
<dbReference type="OrthoDB" id="5432251at2"/>
<reference evidence="3 4" key="1">
    <citation type="submission" date="2019-02" db="EMBL/GenBank/DDBJ databases">
        <title>Genomic Encyclopedia of Type Strains, Phase IV (KMG-IV): sequencing the most valuable type-strain genomes for metagenomic binning, comparative biology and taxonomic classification.</title>
        <authorList>
            <person name="Goeker M."/>
        </authorList>
    </citation>
    <scope>NUCLEOTIDE SEQUENCE [LARGE SCALE GENOMIC DNA]</scope>
    <source>
        <strain evidence="3 4">DSM 17196</strain>
    </source>
</reference>
<evidence type="ECO:0000313" key="4">
    <source>
        <dbReference type="Proteomes" id="UP000292262"/>
    </source>
</evidence>
<keyword evidence="4" id="KW-1185">Reference proteome</keyword>
<gene>
    <name evidence="3" type="ORF">EV197_2810</name>
</gene>
<keyword evidence="1" id="KW-0732">Signal</keyword>
<feature type="signal peptide" evidence="1">
    <location>
        <begin position="1"/>
        <end position="24"/>
    </location>
</feature>
<sequence length="175" mass="20092">MKVFSLLSLILIITLSSCTTVRVASDYDKQANFSNYKSFAFFKPGIDQVEISDLDKKRILRAIEAAMISKGFSKSETPDILVSIVTKSRENVNVYQNNWNWGWYGWGWNPWWGPNYSTVSRVQEGTLYIDLIDATKKELIWQGMGTAPLTNNVDKKQERINEIVNAILEKYPPMQ</sequence>
<evidence type="ECO:0000313" key="3">
    <source>
        <dbReference type="EMBL" id="RZS92175.1"/>
    </source>
</evidence>
<protein>
    <submittedName>
        <fullName evidence="3">Uncharacterized protein DUF4136</fullName>
    </submittedName>
</protein>
<organism evidence="3 4">
    <name type="scientific">Aquimarina brevivitae</name>
    <dbReference type="NCBI Taxonomy" id="323412"/>
    <lineage>
        <taxon>Bacteria</taxon>
        <taxon>Pseudomonadati</taxon>
        <taxon>Bacteroidota</taxon>
        <taxon>Flavobacteriia</taxon>
        <taxon>Flavobacteriales</taxon>
        <taxon>Flavobacteriaceae</taxon>
        <taxon>Aquimarina</taxon>
    </lineage>
</organism>
<comment type="caution">
    <text evidence="3">The sequence shown here is derived from an EMBL/GenBank/DDBJ whole genome shotgun (WGS) entry which is preliminary data.</text>
</comment>
<dbReference type="InterPro" id="IPR025411">
    <property type="entry name" value="DUF4136"/>
</dbReference>
<feature type="chain" id="PRO_5020807175" evidence="1">
    <location>
        <begin position="25"/>
        <end position="175"/>
    </location>
</feature>
<accession>A0A4Q7NXZ9</accession>
<dbReference type="PROSITE" id="PS51257">
    <property type="entry name" value="PROKAR_LIPOPROTEIN"/>
    <property type="match status" value="1"/>
</dbReference>
<evidence type="ECO:0000259" key="2">
    <source>
        <dbReference type="Pfam" id="PF13590"/>
    </source>
</evidence>
<dbReference type="EMBL" id="SGXE01000004">
    <property type="protein sequence ID" value="RZS92175.1"/>
    <property type="molecule type" value="Genomic_DNA"/>
</dbReference>
<dbReference type="Proteomes" id="UP000292262">
    <property type="component" value="Unassembled WGS sequence"/>
</dbReference>
<proteinExistence type="predicted"/>